<reference evidence="1 2" key="1">
    <citation type="submission" date="2014-02" db="EMBL/GenBank/DDBJ databases">
        <title>The small core and large imbalanced accessory genome model reveals a collaborative survival strategy of Sorangium cellulosum strains in nature.</title>
        <authorList>
            <person name="Han K."/>
            <person name="Peng R."/>
            <person name="Blom J."/>
            <person name="Li Y.-Z."/>
        </authorList>
    </citation>
    <scope>NUCLEOTIDE SEQUENCE [LARGE SCALE GENOMIC DNA]</scope>
    <source>
        <strain evidence="1 2">So0011-07</strain>
    </source>
</reference>
<sequence>MLSGLGVRQLEDELAVLRSARGDAVERLPVLRERVAVEVVRGRGNAKGRTTGAAGISTGASVALAGASALAIEIEAAHTRDLVASRAAHETHRKE</sequence>
<evidence type="ECO:0000313" key="1">
    <source>
        <dbReference type="EMBL" id="KYF83945.1"/>
    </source>
</evidence>
<evidence type="ECO:0000313" key="2">
    <source>
        <dbReference type="Proteomes" id="UP000075635"/>
    </source>
</evidence>
<dbReference type="Proteomes" id="UP000075635">
    <property type="component" value="Unassembled WGS sequence"/>
</dbReference>
<gene>
    <name evidence="1" type="ORF">BE17_24055</name>
</gene>
<accession>A0A150RUQ0</accession>
<proteinExistence type="predicted"/>
<protein>
    <submittedName>
        <fullName evidence="1">Uncharacterized protein</fullName>
    </submittedName>
</protein>
<dbReference type="EMBL" id="JEMB01002026">
    <property type="protein sequence ID" value="KYF83945.1"/>
    <property type="molecule type" value="Genomic_DNA"/>
</dbReference>
<dbReference type="AlphaFoldDB" id="A0A150RUQ0"/>
<organism evidence="1 2">
    <name type="scientific">Sorangium cellulosum</name>
    <name type="common">Polyangium cellulosum</name>
    <dbReference type="NCBI Taxonomy" id="56"/>
    <lineage>
        <taxon>Bacteria</taxon>
        <taxon>Pseudomonadati</taxon>
        <taxon>Myxococcota</taxon>
        <taxon>Polyangia</taxon>
        <taxon>Polyangiales</taxon>
        <taxon>Polyangiaceae</taxon>
        <taxon>Sorangium</taxon>
    </lineage>
</organism>
<comment type="caution">
    <text evidence="1">The sequence shown here is derived from an EMBL/GenBank/DDBJ whole genome shotgun (WGS) entry which is preliminary data.</text>
</comment>
<name>A0A150RUQ0_SORCE</name>